<sequence length="396" mass="40062">MRTRSKWVALGLGTAAQTSGTIYLYGLPFLLPALRESTGMTLPQLGFLLACPSIGMVVAMLGWGAIADRHGERLIIGAGLGLGGLLLSLAGLASGVLMGVLLVLAGAAGSAVYAASGRLVVGWFEPGRRGLAMGIRQASQPLGVAVAGVALPAIAEQWGIRVAFAVPAGICMAAALVTVLLLAPAPRATVSSNDPNAASPYRRGSSVWRVHVASALLVIGQITVGTFAFDYLVRGLGWTPTMAGPLLGAAQLIGAAARIGAGRWSDRSPGKGGPLRRLALVNTITLAALASSVALDAWPGPWLLVVAIVATVSWHGVGYAAVAELVPVSWSGRAMSVQTIVQNLASSATPPAMGTLIATLGYAAGFGTAALFPLAAAITVTPLTSRTGRAVPEVST</sequence>
<feature type="transmembrane region" description="Helical" evidence="5">
    <location>
        <begin position="278"/>
        <end position="295"/>
    </location>
</feature>
<dbReference type="InterPro" id="IPR036259">
    <property type="entry name" value="MFS_trans_sf"/>
</dbReference>
<proteinExistence type="predicted"/>
<feature type="transmembrane region" description="Helical" evidence="5">
    <location>
        <begin position="7"/>
        <end position="25"/>
    </location>
</feature>
<dbReference type="GO" id="GO:0022857">
    <property type="term" value="F:transmembrane transporter activity"/>
    <property type="evidence" value="ECO:0007669"/>
    <property type="project" value="InterPro"/>
</dbReference>
<dbReference type="SUPFAM" id="SSF103473">
    <property type="entry name" value="MFS general substrate transporter"/>
    <property type="match status" value="1"/>
</dbReference>
<dbReference type="InterPro" id="IPR052952">
    <property type="entry name" value="MFS-Transporter"/>
</dbReference>
<feature type="transmembrane region" description="Helical" evidence="5">
    <location>
        <begin position="74"/>
        <end position="93"/>
    </location>
</feature>
<keyword evidence="7" id="KW-0762">Sugar transport</keyword>
<dbReference type="PANTHER" id="PTHR23527">
    <property type="entry name" value="BLL3282 PROTEIN"/>
    <property type="match status" value="1"/>
</dbReference>
<evidence type="ECO:0000256" key="5">
    <source>
        <dbReference type="SAM" id="Phobius"/>
    </source>
</evidence>
<feature type="transmembrane region" description="Helical" evidence="5">
    <location>
        <begin position="142"/>
        <end position="160"/>
    </location>
</feature>
<keyword evidence="2 5" id="KW-0812">Transmembrane</keyword>
<feature type="transmembrane region" description="Helical" evidence="5">
    <location>
        <begin position="301"/>
        <end position="326"/>
    </location>
</feature>
<feature type="domain" description="Major facilitator superfamily (MFS) profile" evidence="6">
    <location>
        <begin position="1"/>
        <end position="388"/>
    </location>
</feature>
<feature type="transmembrane region" description="Helical" evidence="5">
    <location>
        <begin position="99"/>
        <end position="121"/>
    </location>
</feature>
<dbReference type="Gene3D" id="1.20.1250.20">
    <property type="entry name" value="MFS general substrate transporter like domains"/>
    <property type="match status" value="2"/>
</dbReference>
<dbReference type="AlphaFoldDB" id="A0A1M4E5T9"/>
<protein>
    <submittedName>
        <fullName evidence="7">Sugar transporter family protein</fullName>
    </submittedName>
</protein>
<name>A0A1M4E5T9_9ACTN</name>
<dbReference type="PANTHER" id="PTHR23527:SF1">
    <property type="entry name" value="BLL3282 PROTEIN"/>
    <property type="match status" value="1"/>
</dbReference>
<feature type="transmembrane region" description="Helical" evidence="5">
    <location>
        <begin position="235"/>
        <end position="257"/>
    </location>
</feature>
<accession>A0A1M4E5T9</accession>
<gene>
    <name evidence="7" type="ORF">BN4615_P3703</name>
</gene>
<keyword evidence="3 5" id="KW-1133">Transmembrane helix</keyword>
<organism evidence="7">
    <name type="scientific">Nonomuraea gerenzanensis</name>
    <dbReference type="NCBI Taxonomy" id="93944"/>
    <lineage>
        <taxon>Bacteria</taxon>
        <taxon>Bacillati</taxon>
        <taxon>Actinomycetota</taxon>
        <taxon>Actinomycetes</taxon>
        <taxon>Streptosporangiales</taxon>
        <taxon>Streptosporangiaceae</taxon>
        <taxon>Nonomuraea</taxon>
    </lineage>
</organism>
<feature type="transmembrane region" description="Helical" evidence="5">
    <location>
        <begin position="166"/>
        <end position="185"/>
    </location>
</feature>
<keyword evidence="4 5" id="KW-0472">Membrane</keyword>
<evidence type="ECO:0000256" key="2">
    <source>
        <dbReference type="ARBA" id="ARBA00022692"/>
    </source>
</evidence>
<dbReference type="GO" id="GO:0005886">
    <property type="term" value="C:plasma membrane"/>
    <property type="evidence" value="ECO:0007669"/>
    <property type="project" value="UniProtKB-SubCell"/>
</dbReference>
<evidence type="ECO:0000313" key="7">
    <source>
        <dbReference type="EMBL" id="SBO94187.1"/>
    </source>
</evidence>
<evidence type="ECO:0000256" key="3">
    <source>
        <dbReference type="ARBA" id="ARBA00022989"/>
    </source>
</evidence>
<evidence type="ECO:0000259" key="6">
    <source>
        <dbReference type="PROSITE" id="PS50850"/>
    </source>
</evidence>
<reference evidence="7" key="1">
    <citation type="submission" date="2016-04" db="EMBL/GenBank/DDBJ databases">
        <authorList>
            <person name="Evans L.H."/>
            <person name="Alamgir A."/>
            <person name="Owens N."/>
            <person name="Weber N.D."/>
            <person name="Virtaneva K."/>
            <person name="Barbian K."/>
            <person name="Babar A."/>
            <person name="Rosenke K."/>
        </authorList>
    </citation>
    <scope>NUCLEOTIDE SEQUENCE</scope>
    <source>
        <strain evidence="7">Nono1</strain>
    </source>
</reference>
<dbReference type="RefSeq" id="WP_225273334.1">
    <property type="nucleotide sequence ID" value="NZ_CP084058.1"/>
</dbReference>
<feature type="transmembrane region" description="Helical" evidence="5">
    <location>
        <begin position="206"/>
        <end position="229"/>
    </location>
</feature>
<dbReference type="Pfam" id="PF07690">
    <property type="entry name" value="MFS_1"/>
    <property type="match status" value="1"/>
</dbReference>
<dbReference type="EMBL" id="LT559118">
    <property type="protein sequence ID" value="SBO94187.1"/>
    <property type="molecule type" value="Genomic_DNA"/>
</dbReference>
<dbReference type="InterPro" id="IPR020846">
    <property type="entry name" value="MFS_dom"/>
</dbReference>
<feature type="transmembrane region" description="Helical" evidence="5">
    <location>
        <begin position="45"/>
        <end position="67"/>
    </location>
</feature>
<dbReference type="InterPro" id="IPR011701">
    <property type="entry name" value="MFS"/>
</dbReference>
<dbReference type="PROSITE" id="PS50850">
    <property type="entry name" value="MFS"/>
    <property type="match status" value="1"/>
</dbReference>
<evidence type="ECO:0000256" key="1">
    <source>
        <dbReference type="ARBA" id="ARBA00004651"/>
    </source>
</evidence>
<comment type="subcellular location">
    <subcellularLocation>
        <location evidence="1">Cell membrane</location>
        <topology evidence="1">Multi-pass membrane protein</topology>
    </subcellularLocation>
</comment>
<keyword evidence="7" id="KW-0813">Transport</keyword>
<evidence type="ECO:0000256" key="4">
    <source>
        <dbReference type="ARBA" id="ARBA00023136"/>
    </source>
</evidence>